<dbReference type="AlphaFoldDB" id="A0A5N5GQA1"/>
<organism evidence="1 2">
    <name type="scientific">Pyrus ussuriensis x Pyrus communis</name>
    <dbReference type="NCBI Taxonomy" id="2448454"/>
    <lineage>
        <taxon>Eukaryota</taxon>
        <taxon>Viridiplantae</taxon>
        <taxon>Streptophyta</taxon>
        <taxon>Embryophyta</taxon>
        <taxon>Tracheophyta</taxon>
        <taxon>Spermatophyta</taxon>
        <taxon>Magnoliopsida</taxon>
        <taxon>eudicotyledons</taxon>
        <taxon>Gunneridae</taxon>
        <taxon>Pentapetalae</taxon>
        <taxon>rosids</taxon>
        <taxon>fabids</taxon>
        <taxon>Rosales</taxon>
        <taxon>Rosaceae</taxon>
        <taxon>Amygdaloideae</taxon>
        <taxon>Maleae</taxon>
        <taxon>Pyrus</taxon>
    </lineage>
</organism>
<keyword evidence="1" id="KW-0808">Transferase</keyword>
<evidence type="ECO:0000313" key="2">
    <source>
        <dbReference type="Proteomes" id="UP000327157"/>
    </source>
</evidence>
<keyword evidence="2" id="KW-1185">Reference proteome</keyword>
<sequence>MNFGVPIIAMPIHLDKPFNARLVEELGIGVEVMKTGGSVRREGGRKGDQRCGGKQYWGGCEKKGNGIERQHRKRR</sequence>
<dbReference type="EMBL" id="SMOL01000401">
    <property type="protein sequence ID" value="KAB2616913.1"/>
    <property type="molecule type" value="Genomic_DNA"/>
</dbReference>
<evidence type="ECO:0000313" key="1">
    <source>
        <dbReference type="EMBL" id="KAB2616913.1"/>
    </source>
</evidence>
<reference evidence="2" key="2">
    <citation type="submission" date="2019-10" db="EMBL/GenBank/DDBJ databases">
        <title>A de novo genome assembly of a pear dwarfing rootstock.</title>
        <authorList>
            <person name="Wang F."/>
            <person name="Wang J."/>
            <person name="Li S."/>
            <person name="Zhang Y."/>
            <person name="Fang M."/>
            <person name="Ma L."/>
            <person name="Zhao Y."/>
            <person name="Jiang S."/>
        </authorList>
    </citation>
    <scope>NUCLEOTIDE SEQUENCE [LARGE SCALE GENOMIC DNA]</scope>
</reference>
<dbReference type="GO" id="GO:0016740">
    <property type="term" value="F:transferase activity"/>
    <property type="evidence" value="ECO:0007669"/>
    <property type="project" value="UniProtKB-KW"/>
</dbReference>
<proteinExistence type="predicted"/>
<protein>
    <submittedName>
        <fullName evidence="1">Cyanidin-3-O-glucoside 2-O-glucuronosyltransferase-like</fullName>
    </submittedName>
</protein>
<dbReference type="Gene3D" id="3.40.50.2000">
    <property type="entry name" value="Glycogen Phosphorylase B"/>
    <property type="match status" value="1"/>
</dbReference>
<dbReference type="SUPFAM" id="SSF53756">
    <property type="entry name" value="UDP-Glycosyltransferase/glycogen phosphorylase"/>
    <property type="match status" value="1"/>
</dbReference>
<gene>
    <name evidence="1" type="ORF">D8674_012782</name>
</gene>
<reference evidence="1 2" key="3">
    <citation type="submission" date="2019-11" db="EMBL/GenBank/DDBJ databases">
        <title>A de novo genome assembly of a pear dwarfing rootstock.</title>
        <authorList>
            <person name="Wang F."/>
            <person name="Wang J."/>
            <person name="Li S."/>
            <person name="Zhang Y."/>
            <person name="Fang M."/>
            <person name="Ma L."/>
            <person name="Zhao Y."/>
            <person name="Jiang S."/>
        </authorList>
    </citation>
    <scope>NUCLEOTIDE SEQUENCE [LARGE SCALE GENOMIC DNA]</scope>
    <source>
        <strain evidence="1">S2</strain>
        <tissue evidence="1">Leaf</tissue>
    </source>
</reference>
<comment type="caution">
    <text evidence="1">The sequence shown here is derived from an EMBL/GenBank/DDBJ whole genome shotgun (WGS) entry which is preliminary data.</text>
</comment>
<dbReference type="OrthoDB" id="1731167at2759"/>
<dbReference type="Proteomes" id="UP000327157">
    <property type="component" value="Chromosome 15"/>
</dbReference>
<reference evidence="1 2" key="1">
    <citation type="submission" date="2019-09" db="EMBL/GenBank/DDBJ databases">
        <authorList>
            <person name="Ou C."/>
        </authorList>
    </citation>
    <scope>NUCLEOTIDE SEQUENCE [LARGE SCALE GENOMIC DNA]</scope>
    <source>
        <strain evidence="1">S2</strain>
        <tissue evidence="1">Leaf</tissue>
    </source>
</reference>
<accession>A0A5N5GQA1</accession>
<name>A0A5N5GQA1_9ROSA</name>